<dbReference type="PANTHER" id="PTHR35468:SF1">
    <property type="entry name" value="MYOSIN-LIKE PROTEIN"/>
    <property type="match status" value="1"/>
</dbReference>
<reference evidence="3" key="1">
    <citation type="journal article" date="2020" name="bioRxiv">
        <title>Hybrid origin of Populus tomentosa Carr. identified through genome sequencing and phylogenomic analysis.</title>
        <authorList>
            <person name="An X."/>
            <person name="Gao K."/>
            <person name="Chen Z."/>
            <person name="Li J."/>
            <person name="Yang X."/>
            <person name="Yang X."/>
            <person name="Zhou J."/>
            <person name="Guo T."/>
            <person name="Zhao T."/>
            <person name="Huang S."/>
            <person name="Miao D."/>
            <person name="Khan W.U."/>
            <person name="Rao P."/>
            <person name="Ye M."/>
            <person name="Lei B."/>
            <person name="Liao W."/>
            <person name="Wang J."/>
            <person name="Ji L."/>
            <person name="Li Y."/>
            <person name="Guo B."/>
            <person name="Mustafa N.S."/>
            <person name="Li S."/>
            <person name="Yun Q."/>
            <person name="Keller S.R."/>
            <person name="Mao J."/>
            <person name="Zhang R."/>
            <person name="Strauss S.H."/>
        </authorList>
    </citation>
    <scope>NUCLEOTIDE SEQUENCE</scope>
    <source>
        <strain evidence="3">GM15</strain>
        <tissue evidence="3">Leaf</tissue>
    </source>
</reference>
<feature type="region of interest" description="Disordered" evidence="2">
    <location>
        <begin position="1"/>
        <end position="57"/>
    </location>
</feature>
<feature type="region of interest" description="Disordered" evidence="2">
    <location>
        <begin position="297"/>
        <end position="328"/>
    </location>
</feature>
<sequence>MDKVSTITTLTSRRPKWQYPPAQPTPRILHLPRRPRRKQAPKSNAAKPSSQRDRKGKLEVLFDQERGFARVAMPIVMVGGIRGDQCLEEERRERVEERESVVMEEEKWRFQAEMLRAECNLLRMEREIAVKKMERRRVQMERILRSAVRALLSVTKQSALSGSQENMGKANVRKGICDGKDVRMVLDEEIQELIEKLERLQRRSGVKDLEGRKCSNLDRQVSILRRRLEKFGGESDEICVKEIQEMAEASLSIKTNCSVYETSSSNHSCNMEMLRRKMEGLSNGSLLERMEDEYGSMLSTASSSATNSASTSKRKEFPDMPSSSTRQPCKDFNMKCSMNCGCLKVDENFFLQETKPGEEKACSGRCKVILRRVIEQVRAETEQWSQMQGILGQVRKEMEELQASRDFWEDRALDSDFEIQSLNSAVQEWRQKALSSEAKENELQNQVAVLHVELERLGKASAKETSRSKNLPSVEASNETEKRVLVCRLKENCNPNDGCRKQKAAFSDGRRKPHACTGGLDAPKRSPFRDIGNSSPLARQNSRAVFPLHYLAQENFNF</sequence>
<comment type="caution">
    <text evidence="3">The sequence shown here is derived from an EMBL/GenBank/DDBJ whole genome shotgun (WGS) entry which is preliminary data.</text>
</comment>
<protein>
    <submittedName>
        <fullName evidence="3">Uncharacterized protein</fullName>
    </submittedName>
</protein>
<evidence type="ECO:0000313" key="4">
    <source>
        <dbReference type="Proteomes" id="UP000886885"/>
    </source>
</evidence>
<feature type="compositionally biased region" description="Polar residues" evidence="2">
    <location>
        <begin position="1"/>
        <end position="12"/>
    </location>
</feature>
<accession>A0A8X8DJ34</accession>
<keyword evidence="4" id="KW-1185">Reference proteome</keyword>
<feature type="compositionally biased region" description="Low complexity" evidence="2">
    <location>
        <begin position="299"/>
        <end position="311"/>
    </location>
</feature>
<keyword evidence="1" id="KW-0175">Coiled coil</keyword>
<evidence type="ECO:0000256" key="1">
    <source>
        <dbReference type="SAM" id="Coils"/>
    </source>
</evidence>
<name>A0A8X8DJ34_POPTO</name>
<evidence type="ECO:0000256" key="2">
    <source>
        <dbReference type="SAM" id="MobiDB-lite"/>
    </source>
</evidence>
<dbReference type="AlphaFoldDB" id="A0A8X8DJ34"/>
<dbReference type="Proteomes" id="UP000886885">
    <property type="component" value="Chromosome 1A"/>
</dbReference>
<feature type="region of interest" description="Disordered" evidence="2">
    <location>
        <begin position="501"/>
        <end position="536"/>
    </location>
</feature>
<feature type="coiled-coil region" evidence="1">
    <location>
        <begin position="391"/>
        <end position="446"/>
    </location>
</feature>
<proteinExistence type="predicted"/>
<organism evidence="3 4">
    <name type="scientific">Populus tomentosa</name>
    <name type="common">Chinese white poplar</name>
    <dbReference type="NCBI Taxonomy" id="118781"/>
    <lineage>
        <taxon>Eukaryota</taxon>
        <taxon>Viridiplantae</taxon>
        <taxon>Streptophyta</taxon>
        <taxon>Embryophyta</taxon>
        <taxon>Tracheophyta</taxon>
        <taxon>Spermatophyta</taxon>
        <taxon>Magnoliopsida</taxon>
        <taxon>eudicotyledons</taxon>
        <taxon>Gunneridae</taxon>
        <taxon>Pentapetalae</taxon>
        <taxon>rosids</taxon>
        <taxon>fabids</taxon>
        <taxon>Malpighiales</taxon>
        <taxon>Salicaceae</taxon>
        <taxon>Saliceae</taxon>
        <taxon>Populus</taxon>
    </lineage>
</organism>
<feature type="coiled-coil region" evidence="1">
    <location>
        <begin position="87"/>
        <end position="150"/>
    </location>
</feature>
<feature type="compositionally biased region" description="Basic residues" evidence="2">
    <location>
        <begin position="30"/>
        <end position="40"/>
    </location>
</feature>
<gene>
    <name evidence="3" type="ORF">POTOM_001991</name>
</gene>
<dbReference type="OrthoDB" id="1921697at2759"/>
<evidence type="ECO:0000313" key="3">
    <source>
        <dbReference type="EMBL" id="KAG6792832.1"/>
    </source>
</evidence>
<dbReference type="PANTHER" id="PTHR35468">
    <property type="entry name" value="MYOSIN-LIKE PROTEIN"/>
    <property type="match status" value="1"/>
</dbReference>
<dbReference type="EMBL" id="JAAWWB010000001">
    <property type="protein sequence ID" value="KAG6792832.1"/>
    <property type="molecule type" value="Genomic_DNA"/>
</dbReference>